<gene>
    <name evidence="1" type="ORF">Bca52824_054956</name>
</gene>
<name>A0A8X7R8M2_BRACI</name>
<accession>A0A8X7R8M2</accession>
<sequence length="56" mass="6706">MIQASLSVHRPNTFKNLLSEDSSFRFRDYKQLMVLSNTTTDLPYIKYTTHDDHHKY</sequence>
<evidence type="ECO:0000313" key="2">
    <source>
        <dbReference type="Proteomes" id="UP000886595"/>
    </source>
</evidence>
<dbReference type="AlphaFoldDB" id="A0A8X7R8M2"/>
<protein>
    <submittedName>
        <fullName evidence="1">Uncharacterized protein</fullName>
    </submittedName>
</protein>
<dbReference type="EMBL" id="JAAMPC010000011">
    <property type="protein sequence ID" value="KAG2283736.1"/>
    <property type="molecule type" value="Genomic_DNA"/>
</dbReference>
<proteinExistence type="predicted"/>
<reference evidence="1 2" key="1">
    <citation type="submission" date="2020-02" db="EMBL/GenBank/DDBJ databases">
        <authorList>
            <person name="Ma Q."/>
            <person name="Huang Y."/>
            <person name="Song X."/>
            <person name="Pei D."/>
        </authorList>
    </citation>
    <scope>NUCLEOTIDE SEQUENCE [LARGE SCALE GENOMIC DNA]</scope>
    <source>
        <strain evidence="1">Sxm20200214</strain>
        <tissue evidence="1">Leaf</tissue>
    </source>
</reference>
<keyword evidence="2" id="KW-1185">Reference proteome</keyword>
<dbReference type="Proteomes" id="UP000886595">
    <property type="component" value="Unassembled WGS sequence"/>
</dbReference>
<organism evidence="1 2">
    <name type="scientific">Brassica carinata</name>
    <name type="common">Ethiopian mustard</name>
    <name type="synonym">Abyssinian cabbage</name>
    <dbReference type="NCBI Taxonomy" id="52824"/>
    <lineage>
        <taxon>Eukaryota</taxon>
        <taxon>Viridiplantae</taxon>
        <taxon>Streptophyta</taxon>
        <taxon>Embryophyta</taxon>
        <taxon>Tracheophyta</taxon>
        <taxon>Spermatophyta</taxon>
        <taxon>Magnoliopsida</taxon>
        <taxon>eudicotyledons</taxon>
        <taxon>Gunneridae</taxon>
        <taxon>Pentapetalae</taxon>
        <taxon>rosids</taxon>
        <taxon>malvids</taxon>
        <taxon>Brassicales</taxon>
        <taxon>Brassicaceae</taxon>
        <taxon>Brassiceae</taxon>
        <taxon>Brassica</taxon>
    </lineage>
</organism>
<comment type="caution">
    <text evidence="1">The sequence shown here is derived from an EMBL/GenBank/DDBJ whole genome shotgun (WGS) entry which is preliminary data.</text>
</comment>
<evidence type="ECO:0000313" key="1">
    <source>
        <dbReference type="EMBL" id="KAG2283736.1"/>
    </source>
</evidence>